<comment type="caution">
    <text evidence="2">The sequence shown here is derived from an EMBL/GenBank/DDBJ whole genome shotgun (WGS) entry which is preliminary data.</text>
</comment>
<reference evidence="3" key="1">
    <citation type="journal article" date="2019" name="Int. J. Syst. Evol. Microbiol.">
        <title>The Global Catalogue of Microorganisms (GCM) 10K type strain sequencing project: providing services to taxonomists for standard genome sequencing and annotation.</title>
        <authorList>
            <consortium name="The Broad Institute Genomics Platform"/>
            <consortium name="The Broad Institute Genome Sequencing Center for Infectious Disease"/>
            <person name="Wu L."/>
            <person name="Ma J."/>
        </authorList>
    </citation>
    <scope>NUCLEOTIDE SEQUENCE [LARGE SCALE GENOMIC DNA]</scope>
    <source>
        <strain evidence="3">CCUG 55491</strain>
    </source>
</reference>
<dbReference type="Proteomes" id="UP001597090">
    <property type="component" value="Unassembled WGS sequence"/>
</dbReference>
<name>A0ABW2YMY5_9GAMM</name>
<dbReference type="RefSeq" id="WP_386812808.1">
    <property type="nucleotide sequence ID" value="NZ_JBHTIH010000004.1"/>
</dbReference>
<accession>A0ABW2YMY5</accession>
<organism evidence="2 3">
    <name type="scientific">Lysobacter koreensis</name>
    <dbReference type="NCBI Taxonomy" id="266122"/>
    <lineage>
        <taxon>Bacteria</taxon>
        <taxon>Pseudomonadati</taxon>
        <taxon>Pseudomonadota</taxon>
        <taxon>Gammaproteobacteria</taxon>
        <taxon>Lysobacterales</taxon>
        <taxon>Lysobacteraceae</taxon>
        <taxon>Lysobacter</taxon>
    </lineage>
</organism>
<proteinExistence type="predicted"/>
<evidence type="ECO:0000313" key="2">
    <source>
        <dbReference type="EMBL" id="MFD0739779.1"/>
    </source>
</evidence>
<evidence type="ECO:0000256" key="1">
    <source>
        <dbReference type="SAM" id="Phobius"/>
    </source>
</evidence>
<feature type="transmembrane region" description="Helical" evidence="1">
    <location>
        <begin position="12"/>
        <end position="34"/>
    </location>
</feature>
<dbReference type="EMBL" id="JBHTIH010000004">
    <property type="protein sequence ID" value="MFD0739779.1"/>
    <property type="molecule type" value="Genomic_DNA"/>
</dbReference>
<keyword evidence="1" id="KW-0812">Transmembrane</keyword>
<sequence length="66" mass="7357">MDFIVGIVDLFAYWRLGVGLALTALACWLLVVLIPNDTAQWIVCIPLGLVGVFLVFRWQHRADLGS</sequence>
<feature type="transmembrane region" description="Helical" evidence="1">
    <location>
        <begin position="40"/>
        <end position="58"/>
    </location>
</feature>
<protein>
    <submittedName>
        <fullName evidence="2">Uncharacterized protein</fullName>
    </submittedName>
</protein>
<gene>
    <name evidence="2" type="ORF">ACFQZQ_10850</name>
</gene>
<keyword evidence="1" id="KW-1133">Transmembrane helix</keyword>
<keyword evidence="3" id="KW-1185">Reference proteome</keyword>
<evidence type="ECO:0000313" key="3">
    <source>
        <dbReference type="Proteomes" id="UP001597090"/>
    </source>
</evidence>
<keyword evidence="1" id="KW-0472">Membrane</keyword>